<feature type="region of interest" description="Disordered" evidence="1">
    <location>
        <begin position="1"/>
        <end position="30"/>
    </location>
</feature>
<evidence type="ECO:0000256" key="1">
    <source>
        <dbReference type="SAM" id="MobiDB-lite"/>
    </source>
</evidence>
<protein>
    <submittedName>
        <fullName evidence="2">Uncharacterized protein</fullName>
    </submittedName>
</protein>
<accession>A0A1H5RSV1</accession>
<organism evidence="2 3">
    <name type="scientific">Nitrosospira multiformis (strain ATCC 25196 / NCIMB 11849 / C 71)</name>
    <dbReference type="NCBI Taxonomy" id="323848"/>
    <lineage>
        <taxon>Bacteria</taxon>
        <taxon>Pseudomonadati</taxon>
        <taxon>Pseudomonadota</taxon>
        <taxon>Betaproteobacteria</taxon>
        <taxon>Nitrosomonadales</taxon>
        <taxon>Nitrosomonadaceae</taxon>
        <taxon>Nitrosospira</taxon>
    </lineage>
</organism>
<evidence type="ECO:0000313" key="2">
    <source>
        <dbReference type="EMBL" id="SEF41426.1"/>
    </source>
</evidence>
<reference evidence="2 3" key="1">
    <citation type="submission" date="2016-10" db="EMBL/GenBank/DDBJ databases">
        <authorList>
            <person name="de Groot N.N."/>
        </authorList>
    </citation>
    <scope>NUCLEOTIDE SEQUENCE [LARGE SCALE GENOMIC DNA]</scope>
    <source>
        <strain evidence="2 3">Nl13</strain>
    </source>
</reference>
<dbReference type="Proteomes" id="UP000236751">
    <property type="component" value="Unassembled WGS sequence"/>
</dbReference>
<feature type="compositionally biased region" description="Polar residues" evidence="1">
    <location>
        <begin position="1"/>
        <end position="11"/>
    </location>
</feature>
<evidence type="ECO:0000313" key="3">
    <source>
        <dbReference type="Proteomes" id="UP000236751"/>
    </source>
</evidence>
<gene>
    <name evidence="2" type="ORF">SAMN05216403_101186</name>
</gene>
<sequence>MIGSSARQTGEQPVGTDGEDELVLGQSLLL</sequence>
<dbReference type="EMBL" id="FNVK01000001">
    <property type="protein sequence ID" value="SEF41426.1"/>
    <property type="molecule type" value="Genomic_DNA"/>
</dbReference>
<dbReference type="AlphaFoldDB" id="A0A1H5RSV1"/>
<proteinExistence type="predicted"/>
<name>A0A1H5RSV1_NITMU</name>